<evidence type="ECO:0000256" key="1">
    <source>
        <dbReference type="SAM" id="MobiDB-lite"/>
    </source>
</evidence>
<evidence type="ECO:0000313" key="4">
    <source>
        <dbReference type="Proteomes" id="UP001217918"/>
    </source>
</evidence>
<comment type="caution">
    <text evidence="3">The sequence shown here is derived from an EMBL/GenBank/DDBJ whole genome shotgun (WGS) entry which is preliminary data.</text>
</comment>
<dbReference type="Proteomes" id="UP001217918">
    <property type="component" value="Unassembled WGS sequence"/>
</dbReference>
<evidence type="ECO:0000313" key="3">
    <source>
        <dbReference type="EMBL" id="KAK2073301.1"/>
    </source>
</evidence>
<feature type="signal peptide" evidence="2">
    <location>
        <begin position="1"/>
        <end position="19"/>
    </location>
</feature>
<sequence length="226" mass="23470">MHSSALLLTLSCTLLGTLATPIPGTTVDTSEEVQERSGPQPRTCINTNGNINCPSILPKDVPSLAKPTLAIRAGATDSTVPKTSAESIVDAANDWAKDVDTVSDKMSALRLSSGPFAVTLANEANQAEADEGGHKDVLAKAAGTAGNAAISALEVNAPKVVEGFQNIINNPSPENVIRQLTNIQNIRNKDVLPNITALIKAAYEAAGVTATPPTIGNTNVRRADQK</sequence>
<feature type="region of interest" description="Disordered" evidence="1">
    <location>
        <begin position="24"/>
        <end position="45"/>
    </location>
</feature>
<gene>
    <name evidence="3" type="ORF">P8C59_007590</name>
</gene>
<organism evidence="3 4">
    <name type="scientific">Phyllachora maydis</name>
    <dbReference type="NCBI Taxonomy" id="1825666"/>
    <lineage>
        <taxon>Eukaryota</taxon>
        <taxon>Fungi</taxon>
        <taxon>Dikarya</taxon>
        <taxon>Ascomycota</taxon>
        <taxon>Pezizomycotina</taxon>
        <taxon>Sordariomycetes</taxon>
        <taxon>Sordariomycetidae</taxon>
        <taxon>Phyllachorales</taxon>
        <taxon>Phyllachoraceae</taxon>
        <taxon>Phyllachora</taxon>
    </lineage>
</organism>
<proteinExistence type="predicted"/>
<protein>
    <submittedName>
        <fullName evidence="3">Uncharacterized protein</fullName>
    </submittedName>
</protein>
<feature type="chain" id="PRO_5041988615" evidence="2">
    <location>
        <begin position="20"/>
        <end position="226"/>
    </location>
</feature>
<dbReference type="EMBL" id="JAQQPM010000007">
    <property type="protein sequence ID" value="KAK2073301.1"/>
    <property type="molecule type" value="Genomic_DNA"/>
</dbReference>
<name>A0AAD9I924_9PEZI</name>
<dbReference type="AlphaFoldDB" id="A0AAD9I924"/>
<accession>A0AAD9I924</accession>
<evidence type="ECO:0000256" key="2">
    <source>
        <dbReference type="SAM" id="SignalP"/>
    </source>
</evidence>
<keyword evidence="2" id="KW-0732">Signal</keyword>
<reference evidence="3" key="1">
    <citation type="journal article" date="2023" name="Mol. Plant Microbe Interact.">
        <title>Elucidating the Obligate Nature and Biological Capacity of an Invasive Fungal Corn Pathogen.</title>
        <authorList>
            <person name="MacCready J.S."/>
            <person name="Roggenkamp E.M."/>
            <person name="Gdanetz K."/>
            <person name="Chilvers M.I."/>
        </authorList>
    </citation>
    <scope>NUCLEOTIDE SEQUENCE</scope>
    <source>
        <strain evidence="3">PM02</strain>
    </source>
</reference>
<keyword evidence="4" id="KW-1185">Reference proteome</keyword>